<dbReference type="PANTHER" id="PTHR47027">
    <property type="entry name" value="REVERSE TRANSCRIPTASE DOMAIN-CONTAINING PROTEIN"/>
    <property type="match status" value="1"/>
</dbReference>
<evidence type="ECO:0000313" key="2">
    <source>
        <dbReference type="Proteomes" id="UP001347796"/>
    </source>
</evidence>
<accession>A0AAN8JP43</accession>
<name>A0AAN8JP43_PATCE</name>
<sequence>MYLNQFVELLEKCECKGIYIDERTPNLMQLLFADAMANISDTVGQLQKQIDVLNTFCKDYGMKVNTSKTKVLVFKRGGKLKSYESWSYQGEKLEVVNEYKYRGLCFTSSLSWYKSINSLCLSANKALFIVWKFIHKYNLDQAKSLYLFDHMVVPILTYGAEIWGYQLYKTIETVQNKFCKKL</sequence>
<evidence type="ECO:0008006" key="3">
    <source>
        <dbReference type="Google" id="ProtNLM"/>
    </source>
</evidence>
<organism evidence="1 2">
    <name type="scientific">Patella caerulea</name>
    <name type="common">Rayed Mediterranean limpet</name>
    <dbReference type="NCBI Taxonomy" id="87958"/>
    <lineage>
        <taxon>Eukaryota</taxon>
        <taxon>Metazoa</taxon>
        <taxon>Spiralia</taxon>
        <taxon>Lophotrochozoa</taxon>
        <taxon>Mollusca</taxon>
        <taxon>Gastropoda</taxon>
        <taxon>Patellogastropoda</taxon>
        <taxon>Patelloidea</taxon>
        <taxon>Patellidae</taxon>
        <taxon>Patella</taxon>
    </lineage>
</organism>
<protein>
    <recommendedName>
        <fullName evidence="3">Reverse transcriptase domain-containing protein</fullName>
    </recommendedName>
</protein>
<dbReference type="AlphaFoldDB" id="A0AAN8JP43"/>
<evidence type="ECO:0000313" key="1">
    <source>
        <dbReference type="EMBL" id="KAK6181892.1"/>
    </source>
</evidence>
<proteinExistence type="predicted"/>
<dbReference type="PANTHER" id="PTHR47027:SF20">
    <property type="entry name" value="REVERSE TRANSCRIPTASE-LIKE PROTEIN WITH RNA-DIRECTED DNA POLYMERASE DOMAIN"/>
    <property type="match status" value="1"/>
</dbReference>
<keyword evidence="2" id="KW-1185">Reference proteome</keyword>
<dbReference type="EMBL" id="JAZGQO010000007">
    <property type="protein sequence ID" value="KAK6181892.1"/>
    <property type="molecule type" value="Genomic_DNA"/>
</dbReference>
<gene>
    <name evidence="1" type="ORF">SNE40_009670</name>
</gene>
<comment type="caution">
    <text evidence="1">The sequence shown here is derived from an EMBL/GenBank/DDBJ whole genome shotgun (WGS) entry which is preliminary data.</text>
</comment>
<reference evidence="1 2" key="1">
    <citation type="submission" date="2024-01" db="EMBL/GenBank/DDBJ databases">
        <title>The genome of the rayed Mediterranean limpet Patella caerulea (Linnaeus, 1758).</title>
        <authorList>
            <person name="Anh-Thu Weber A."/>
            <person name="Halstead-Nussloch G."/>
        </authorList>
    </citation>
    <scope>NUCLEOTIDE SEQUENCE [LARGE SCALE GENOMIC DNA]</scope>
    <source>
        <strain evidence="1">AATW-2023a</strain>
        <tissue evidence="1">Whole specimen</tissue>
    </source>
</reference>
<dbReference type="Proteomes" id="UP001347796">
    <property type="component" value="Unassembled WGS sequence"/>
</dbReference>